<sequence length="34" mass="3692">MPGLGPILGARVLGEFGDDPNRYQDARSRKNYAG</sequence>
<dbReference type="GO" id="GO:0003677">
    <property type="term" value="F:DNA binding"/>
    <property type="evidence" value="ECO:0007669"/>
    <property type="project" value="InterPro"/>
</dbReference>
<reference evidence="2" key="2">
    <citation type="journal article" date="2014" name="ISME J.">
        <title>Microbial stratification in low pH oxic and suboxic macroscopic growths along an acid mine drainage.</title>
        <authorList>
            <person name="Mendez-Garcia C."/>
            <person name="Mesa V."/>
            <person name="Sprenger R.R."/>
            <person name="Richter M."/>
            <person name="Diez M.S."/>
            <person name="Solano J."/>
            <person name="Bargiela R."/>
            <person name="Golyshina O.V."/>
            <person name="Manteca A."/>
            <person name="Ramos J.L."/>
            <person name="Gallego J.R."/>
            <person name="Llorente I."/>
            <person name="Martins Dos Santos V.A."/>
            <person name="Jensen O.N."/>
            <person name="Pelaez A.I."/>
            <person name="Sanchez J."/>
            <person name="Ferrer M."/>
        </authorList>
    </citation>
    <scope>NUCLEOTIDE SEQUENCE</scope>
</reference>
<feature type="domain" description="Transposase IS116/IS110/IS902 C-terminal" evidence="1">
    <location>
        <begin position="1"/>
        <end position="34"/>
    </location>
</feature>
<name>T1CFS5_9ZZZZ</name>
<dbReference type="GO" id="GO:0004803">
    <property type="term" value="F:transposase activity"/>
    <property type="evidence" value="ECO:0007669"/>
    <property type="project" value="InterPro"/>
</dbReference>
<protein>
    <submittedName>
        <fullName evidence="2">Transposase IS116/IS110/IS902 family protein</fullName>
    </submittedName>
</protein>
<evidence type="ECO:0000313" key="2">
    <source>
        <dbReference type="EMBL" id="EQD65830.1"/>
    </source>
</evidence>
<evidence type="ECO:0000259" key="1">
    <source>
        <dbReference type="Pfam" id="PF02371"/>
    </source>
</evidence>
<gene>
    <name evidence="2" type="ORF">B1A_08392</name>
</gene>
<proteinExistence type="predicted"/>
<reference evidence="2" key="1">
    <citation type="submission" date="2013-08" db="EMBL/GenBank/DDBJ databases">
        <authorList>
            <person name="Mendez C."/>
            <person name="Richter M."/>
            <person name="Ferrer M."/>
            <person name="Sanchez J."/>
        </authorList>
    </citation>
    <scope>NUCLEOTIDE SEQUENCE</scope>
</reference>
<organism evidence="2">
    <name type="scientific">mine drainage metagenome</name>
    <dbReference type="NCBI Taxonomy" id="410659"/>
    <lineage>
        <taxon>unclassified sequences</taxon>
        <taxon>metagenomes</taxon>
        <taxon>ecological metagenomes</taxon>
    </lineage>
</organism>
<accession>T1CFS5</accession>
<dbReference type="GO" id="GO:0006313">
    <property type="term" value="P:DNA transposition"/>
    <property type="evidence" value="ECO:0007669"/>
    <property type="project" value="InterPro"/>
</dbReference>
<dbReference type="Pfam" id="PF02371">
    <property type="entry name" value="Transposase_20"/>
    <property type="match status" value="1"/>
</dbReference>
<feature type="non-terminal residue" evidence="2">
    <location>
        <position position="34"/>
    </location>
</feature>
<dbReference type="InterPro" id="IPR003346">
    <property type="entry name" value="Transposase_20"/>
</dbReference>
<comment type="caution">
    <text evidence="2">The sequence shown here is derived from an EMBL/GenBank/DDBJ whole genome shotgun (WGS) entry which is preliminary data.</text>
</comment>
<dbReference type="EMBL" id="AUZX01006000">
    <property type="protein sequence ID" value="EQD65830.1"/>
    <property type="molecule type" value="Genomic_DNA"/>
</dbReference>
<dbReference type="AlphaFoldDB" id="T1CFS5"/>